<evidence type="ECO:0000256" key="2">
    <source>
        <dbReference type="SAM" id="Phobius"/>
    </source>
</evidence>
<feature type="transmembrane region" description="Helical" evidence="2">
    <location>
        <begin position="343"/>
        <end position="361"/>
    </location>
</feature>
<gene>
    <name evidence="3" type="ORF">JOF56_002674</name>
</gene>
<evidence type="ECO:0008006" key="5">
    <source>
        <dbReference type="Google" id="ProtNLM"/>
    </source>
</evidence>
<keyword evidence="2" id="KW-0472">Membrane</keyword>
<keyword evidence="2" id="KW-1133">Transmembrane helix</keyword>
<evidence type="ECO:0000313" key="3">
    <source>
        <dbReference type="EMBL" id="MBP2322289.1"/>
    </source>
</evidence>
<proteinExistence type="predicted"/>
<organism evidence="3 4">
    <name type="scientific">Kibdelosporangium banguiense</name>
    <dbReference type="NCBI Taxonomy" id="1365924"/>
    <lineage>
        <taxon>Bacteria</taxon>
        <taxon>Bacillati</taxon>
        <taxon>Actinomycetota</taxon>
        <taxon>Actinomycetes</taxon>
        <taxon>Pseudonocardiales</taxon>
        <taxon>Pseudonocardiaceae</taxon>
        <taxon>Kibdelosporangium</taxon>
    </lineage>
</organism>
<feature type="transmembrane region" description="Helical" evidence="2">
    <location>
        <begin position="310"/>
        <end position="331"/>
    </location>
</feature>
<keyword evidence="4" id="KW-1185">Reference proteome</keyword>
<reference evidence="3 4" key="1">
    <citation type="submission" date="2021-03" db="EMBL/GenBank/DDBJ databases">
        <title>Sequencing the genomes of 1000 actinobacteria strains.</title>
        <authorList>
            <person name="Klenk H.-P."/>
        </authorList>
    </citation>
    <scope>NUCLEOTIDE SEQUENCE [LARGE SCALE GENOMIC DNA]</scope>
    <source>
        <strain evidence="3 4">DSM 46670</strain>
    </source>
</reference>
<feature type="transmembrane region" description="Helical" evidence="2">
    <location>
        <begin position="393"/>
        <end position="411"/>
    </location>
</feature>
<feature type="transmembrane region" description="Helical" evidence="2">
    <location>
        <begin position="213"/>
        <end position="237"/>
    </location>
</feature>
<evidence type="ECO:0000313" key="4">
    <source>
        <dbReference type="Proteomes" id="UP001519332"/>
    </source>
</evidence>
<feature type="transmembrane region" description="Helical" evidence="2">
    <location>
        <begin position="368"/>
        <end position="387"/>
    </location>
</feature>
<evidence type="ECO:0000256" key="1">
    <source>
        <dbReference type="SAM" id="MobiDB-lite"/>
    </source>
</evidence>
<feature type="transmembrane region" description="Helical" evidence="2">
    <location>
        <begin position="277"/>
        <end position="298"/>
    </location>
</feature>
<dbReference type="EMBL" id="JAGINW010000001">
    <property type="protein sequence ID" value="MBP2322289.1"/>
    <property type="molecule type" value="Genomic_DNA"/>
</dbReference>
<feature type="transmembrane region" description="Helical" evidence="2">
    <location>
        <begin position="418"/>
        <end position="437"/>
    </location>
</feature>
<protein>
    <recommendedName>
        <fullName evidence="5">YfhO family protein</fullName>
    </recommendedName>
</protein>
<sequence>MNRRWVTPLVLCVFVALVAQIPLLHDRFFYIVDDSAAQFVPMWRRIGEQLLSGHFPLLDLDSWVGGNIAGEALFGVWNPVNLIDYLLVTRIDDLGIAAAVVKTQFLVIIALGVYLLCREYGAAKWAAFGLAVALPFSGFILYFQASTWAAGLMTFAWVPYVWWSARKVARGTLRPVWAFVFGVLCVTAGNPYGILAILVIYVALLVEFRQMRLVLVGMSVLAVAPLVFLPLLGAAAVGARGGMTLYNAGEFTPRINDLLALSMPSHLPQMRVFDSNVNWLLVPATYFAWFAVPVLAWLDWGVLRQRRRELTAVFVITGTYLVFCLAPSHIWMFRWPIRNIENLLLGVSVLLAVLLSAGLRTDFFRRRALITGGALLAGMYLSVSTWPKFSLRHAVSLVVLVALTSLLILAARRGKVRWQAMVLAGGTAGVLLLQTTWMPANYSVTTGYPIPGVHLPYQGTVAQVADVNIPAKQGVVFGNGYAAAGVPSLMAYTGVGYVKYSKALCQQHWGTCREGYDKLFAPVQGNLSIADLTKVETVVVQRKLVDPEPRPGWHVESQTDQLKVFRRDTPLAPGRVSASHGATVDEDIVDGNRDERVRYHLSGGRAELTFARLNWPGYRAEVNGKRVPVREGPAGVMVVDLPEGVESGELRLSWTPPGFLLGIGSAIAGLALALALSWRREKRPHSADPIPGPDRESPHRTDRGREHQAVAG</sequence>
<accession>A0ABS4TCY4</accession>
<feature type="transmembrane region" description="Helical" evidence="2">
    <location>
        <begin position="177"/>
        <end position="206"/>
    </location>
</feature>
<comment type="caution">
    <text evidence="3">The sequence shown here is derived from an EMBL/GenBank/DDBJ whole genome shotgun (WGS) entry which is preliminary data.</text>
</comment>
<feature type="transmembrane region" description="Helical" evidence="2">
    <location>
        <begin position="128"/>
        <end position="157"/>
    </location>
</feature>
<keyword evidence="2" id="KW-0812">Transmembrane</keyword>
<feature type="compositionally biased region" description="Basic and acidic residues" evidence="1">
    <location>
        <begin position="693"/>
        <end position="712"/>
    </location>
</feature>
<name>A0ABS4TCY4_9PSEU</name>
<feature type="region of interest" description="Disordered" evidence="1">
    <location>
        <begin position="682"/>
        <end position="712"/>
    </location>
</feature>
<dbReference type="Proteomes" id="UP001519332">
    <property type="component" value="Unassembled WGS sequence"/>
</dbReference>
<feature type="transmembrane region" description="Helical" evidence="2">
    <location>
        <begin position="659"/>
        <end position="678"/>
    </location>
</feature>
<dbReference type="RefSeq" id="WP_209637658.1">
    <property type="nucleotide sequence ID" value="NZ_JAGINW010000001.1"/>
</dbReference>
<feature type="transmembrane region" description="Helical" evidence="2">
    <location>
        <begin position="94"/>
        <end position="116"/>
    </location>
</feature>